<dbReference type="Proteomes" id="UP000887013">
    <property type="component" value="Unassembled WGS sequence"/>
</dbReference>
<proteinExistence type="predicted"/>
<reference evidence="1" key="1">
    <citation type="submission" date="2020-08" db="EMBL/GenBank/DDBJ databases">
        <title>Multicomponent nature underlies the extraordinary mechanical properties of spider dragline silk.</title>
        <authorList>
            <person name="Kono N."/>
            <person name="Nakamura H."/>
            <person name="Mori M."/>
            <person name="Yoshida Y."/>
            <person name="Ohtoshi R."/>
            <person name="Malay A.D."/>
            <person name="Moran D.A.P."/>
            <person name="Tomita M."/>
            <person name="Numata K."/>
            <person name="Arakawa K."/>
        </authorList>
    </citation>
    <scope>NUCLEOTIDE SEQUENCE</scope>
</reference>
<name>A0A8X6MW22_NEPPI</name>
<accession>A0A8X6MW22</accession>
<gene>
    <name evidence="1" type="ORF">NPIL_675681</name>
</gene>
<evidence type="ECO:0000313" key="2">
    <source>
        <dbReference type="Proteomes" id="UP000887013"/>
    </source>
</evidence>
<organism evidence="1 2">
    <name type="scientific">Nephila pilipes</name>
    <name type="common">Giant wood spider</name>
    <name type="synonym">Nephila maculata</name>
    <dbReference type="NCBI Taxonomy" id="299642"/>
    <lineage>
        <taxon>Eukaryota</taxon>
        <taxon>Metazoa</taxon>
        <taxon>Ecdysozoa</taxon>
        <taxon>Arthropoda</taxon>
        <taxon>Chelicerata</taxon>
        <taxon>Arachnida</taxon>
        <taxon>Araneae</taxon>
        <taxon>Araneomorphae</taxon>
        <taxon>Entelegynae</taxon>
        <taxon>Araneoidea</taxon>
        <taxon>Nephilidae</taxon>
        <taxon>Nephila</taxon>
    </lineage>
</organism>
<evidence type="ECO:0000313" key="1">
    <source>
        <dbReference type="EMBL" id="GFS80744.1"/>
    </source>
</evidence>
<sequence>MKQSILIDSSVHWRKYYPADFGPLEDDHAAKTKFGTVRHLRQDILLATPVYVELQSEKLHKQLLVTRVEICGRGKAHRRIKKKDSSPMFTQTSNSLAYLAFQNELNYSNPGVLTLTFGP</sequence>
<protein>
    <submittedName>
        <fullName evidence="1">Uncharacterized protein</fullName>
    </submittedName>
</protein>
<comment type="caution">
    <text evidence="1">The sequence shown here is derived from an EMBL/GenBank/DDBJ whole genome shotgun (WGS) entry which is preliminary data.</text>
</comment>
<dbReference type="AlphaFoldDB" id="A0A8X6MW22"/>
<keyword evidence="2" id="KW-1185">Reference proteome</keyword>
<dbReference type="EMBL" id="BMAW01097642">
    <property type="protein sequence ID" value="GFS80744.1"/>
    <property type="molecule type" value="Genomic_DNA"/>
</dbReference>